<reference evidence="1 2" key="1">
    <citation type="submission" date="2016-10" db="EMBL/GenBank/DDBJ databases">
        <authorList>
            <person name="Varghese N."/>
            <person name="Submissions S."/>
        </authorList>
    </citation>
    <scope>NUCLEOTIDE SEQUENCE [LARGE SCALE GENOMIC DNA]</scope>
    <source>
        <strain evidence="1 2">CGMCC 1.10941</strain>
    </source>
</reference>
<dbReference type="PANTHER" id="PTHR23416">
    <property type="entry name" value="SIALIC ACID SYNTHASE-RELATED"/>
    <property type="match status" value="1"/>
</dbReference>
<name>A0ABY0QSQ4_9FLAO</name>
<dbReference type="Gene3D" id="2.160.10.10">
    <property type="entry name" value="Hexapeptide repeat proteins"/>
    <property type="match status" value="1"/>
</dbReference>
<dbReference type="InterPro" id="IPR011004">
    <property type="entry name" value="Trimer_LpxA-like_sf"/>
</dbReference>
<dbReference type="Pfam" id="PF00132">
    <property type="entry name" value="Hexapep"/>
    <property type="match status" value="1"/>
</dbReference>
<proteinExistence type="predicted"/>
<gene>
    <name evidence="1" type="ORF">SAMN05216273_10621</name>
</gene>
<evidence type="ECO:0000313" key="1">
    <source>
        <dbReference type="EMBL" id="SDL77074.1"/>
    </source>
</evidence>
<dbReference type="SUPFAM" id="SSF51161">
    <property type="entry name" value="Trimeric LpxA-like enzymes"/>
    <property type="match status" value="1"/>
</dbReference>
<dbReference type="EMBL" id="FNHD01000006">
    <property type="protein sequence ID" value="SDL77074.1"/>
    <property type="molecule type" value="Genomic_DNA"/>
</dbReference>
<protein>
    <submittedName>
        <fullName evidence="1">Acetyltransferase (Isoleucine patch superfamily)</fullName>
    </submittedName>
</protein>
<organism evidence="1 2">
    <name type="scientific">Chryseobacterium taihuense</name>
    <dbReference type="NCBI Taxonomy" id="1141221"/>
    <lineage>
        <taxon>Bacteria</taxon>
        <taxon>Pseudomonadati</taxon>
        <taxon>Bacteroidota</taxon>
        <taxon>Flavobacteriia</taxon>
        <taxon>Flavobacteriales</taxon>
        <taxon>Weeksellaceae</taxon>
        <taxon>Chryseobacterium group</taxon>
        <taxon>Chryseobacterium</taxon>
    </lineage>
</organism>
<dbReference type="InterPro" id="IPR001451">
    <property type="entry name" value="Hexapep"/>
</dbReference>
<evidence type="ECO:0000313" key="2">
    <source>
        <dbReference type="Proteomes" id="UP000199242"/>
    </source>
</evidence>
<dbReference type="Proteomes" id="UP000199242">
    <property type="component" value="Unassembled WGS sequence"/>
</dbReference>
<accession>A0ABY0QSQ4</accession>
<sequence>MFNKNILKVYTPKKIVGKVICIIRSWFYSRLIDEGGGKISIESPFLKFKIKKDTNSKLIVKGKLSIEPYLFGTGTTTILLGQNATLSINGDFSVGNNVKLLASPGATLTIGGKFLESGSGITADTQILCNKKITIGRDFLCAWGVLISDSDWHTIGGQSHQVDVSIGDHVWIANNSSVLKGSVIGDNCIVAGQTKIINKTYAPNSLIAGIPAKVVKSDVEWCRDLK</sequence>
<keyword evidence="2" id="KW-1185">Reference proteome</keyword>
<comment type="caution">
    <text evidence="1">The sequence shown here is derived from an EMBL/GenBank/DDBJ whole genome shotgun (WGS) entry which is preliminary data.</text>
</comment>
<dbReference type="RefSeq" id="WP_089743064.1">
    <property type="nucleotide sequence ID" value="NZ_FNHD01000006.1"/>
</dbReference>
<dbReference type="InterPro" id="IPR051159">
    <property type="entry name" value="Hexapeptide_acetyltransf"/>
</dbReference>